<comment type="caution">
    <text evidence="4">The sequence shown here is derived from an EMBL/GenBank/DDBJ whole genome shotgun (WGS) entry which is preliminary data.</text>
</comment>
<sequence>MSRPGYDALADLYVQTFGSPYPTPADREIIEAFAGLVVESGLAGTVVDVGCGPGQVTAHLVASGLDAIGIDPSTEMLRHARRLHPHVRYLADDAHLCAEGLREIPIAAILARYSLIHVSPSDIPEILTGWAARMPSGAMVCVAGQSSDVVGEVVEFDHRVARAWRWHPDAMSEALGRAGFDEHSRTVIRPDAHRRFPEATLIARRR</sequence>
<dbReference type="Gene3D" id="3.40.50.150">
    <property type="entry name" value="Vaccinia Virus protein VP39"/>
    <property type="match status" value="1"/>
</dbReference>
<name>A0A7K3LQX2_9ACTN</name>
<gene>
    <name evidence="4" type="ORF">GYA93_13835</name>
</gene>
<evidence type="ECO:0000259" key="3">
    <source>
        <dbReference type="Pfam" id="PF13649"/>
    </source>
</evidence>
<keyword evidence="1 4" id="KW-0489">Methyltransferase</keyword>
<dbReference type="InterPro" id="IPR029063">
    <property type="entry name" value="SAM-dependent_MTases_sf"/>
</dbReference>
<dbReference type="CDD" id="cd02440">
    <property type="entry name" value="AdoMet_MTases"/>
    <property type="match status" value="1"/>
</dbReference>
<dbReference type="Proteomes" id="UP000466307">
    <property type="component" value="Unassembled WGS sequence"/>
</dbReference>
<dbReference type="GO" id="GO:0008168">
    <property type="term" value="F:methyltransferase activity"/>
    <property type="evidence" value="ECO:0007669"/>
    <property type="project" value="UniProtKB-KW"/>
</dbReference>
<dbReference type="EMBL" id="JAADZU010000043">
    <property type="protein sequence ID" value="NDK90652.1"/>
    <property type="molecule type" value="Genomic_DNA"/>
</dbReference>
<evidence type="ECO:0000313" key="5">
    <source>
        <dbReference type="Proteomes" id="UP000466307"/>
    </source>
</evidence>
<protein>
    <submittedName>
        <fullName evidence="4">Class I SAM-dependent methyltransferase</fullName>
    </submittedName>
</protein>
<dbReference type="SUPFAM" id="SSF53335">
    <property type="entry name" value="S-adenosyl-L-methionine-dependent methyltransferases"/>
    <property type="match status" value="1"/>
</dbReference>
<keyword evidence="2 4" id="KW-0808">Transferase</keyword>
<dbReference type="PANTHER" id="PTHR43861">
    <property type="entry name" value="TRANS-ACONITATE 2-METHYLTRANSFERASE-RELATED"/>
    <property type="match status" value="1"/>
</dbReference>
<dbReference type="Pfam" id="PF13649">
    <property type="entry name" value="Methyltransf_25"/>
    <property type="match status" value="1"/>
</dbReference>
<dbReference type="AlphaFoldDB" id="A0A7K3LQX2"/>
<evidence type="ECO:0000256" key="2">
    <source>
        <dbReference type="ARBA" id="ARBA00022679"/>
    </source>
</evidence>
<dbReference type="GO" id="GO:0032259">
    <property type="term" value="P:methylation"/>
    <property type="evidence" value="ECO:0007669"/>
    <property type="project" value="UniProtKB-KW"/>
</dbReference>
<feature type="domain" description="Methyltransferase" evidence="3">
    <location>
        <begin position="46"/>
        <end position="131"/>
    </location>
</feature>
<dbReference type="InterPro" id="IPR041698">
    <property type="entry name" value="Methyltransf_25"/>
</dbReference>
<dbReference type="PANTHER" id="PTHR43861:SF1">
    <property type="entry name" value="TRANS-ACONITATE 2-METHYLTRANSFERASE"/>
    <property type="match status" value="1"/>
</dbReference>
<evidence type="ECO:0000313" key="4">
    <source>
        <dbReference type="EMBL" id="NDK90652.1"/>
    </source>
</evidence>
<reference evidence="4 5" key="1">
    <citation type="submission" date="2020-01" db="EMBL/GenBank/DDBJ databases">
        <title>Investigation of new actinobacteria for the biodesulphurisation of diesel fuel.</title>
        <authorList>
            <person name="Athi Narayanan S.M."/>
        </authorList>
    </citation>
    <scope>NUCLEOTIDE SEQUENCE [LARGE SCALE GENOMIC DNA]</scope>
    <source>
        <strain evidence="4 5">213E</strain>
    </source>
</reference>
<organism evidence="4 5">
    <name type="scientific">Gordonia desulfuricans</name>
    <dbReference type="NCBI Taxonomy" id="89051"/>
    <lineage>
        <taxon>Bacteria</taxon>
        <taxon>Bacillati</taxon>
        <taxon>Actinomycetota</taxon>
        <taxon>Actinomycetes</taxon>
        <taxon>Mycobacteriales</taxon>
        <taxon>Gordoniaceae</taxon>
        <taxon>Gordonia</taxon>
    </lineage>
</organism>
<proteinExistence type="predicted"/>
<keyword evidence="5" id="KW-1185">Reference proteome</keyword>
<evidence type="ECO:0000256" key="1">
    <source>
        <dbReference type="ARBA" id="ARBA00022603"/>
    </source>
</evidence>
<dbReference type="RefSeq" id="WP_059036752.1">
    <property type="nucleotide sequence ID" value="NZ_JAADZU010000043.1"/>
</dbReference>
<accession>A0A7K3LQX2</accession>